<evidence type="ECO:0000256" key="3">
    <source>
        <dbReference type="ARBA" id="ARBA00022452"/>
    </source>
</evidence>
<evidence type="ECO:0000256" key="5">
    <source>
        <dbReference type="ARBA" id="ARBA00023136"/>
    </source>
</evidence>
<dbReference type="PROSITE" id="PS52016">
    <property type="entry name" value="TONB_DEPENDENT_REC_3"/>
    <property type="match status" value="1"/>
</dbReference>
<dbReference type="InterPro" id="IPR036942">
    <property type="entry name" value="Beta-barrel_TonB_sf"/>
</dbReference>
<evidence type="ECO:0000313" key="11">
    <source>
        <dbReference type="Proteomes" id="UP001319200"/>
    </source>
</evidence>
<evidence type="ECO:0000256" key="2">
    <source>
        <dbReference type="ARBA" id="ARBA00022448"/>
    </source>
</evidence>
<keyword evidence="5 7" id="KW-0472">Membrane</keyword>
<comment type="similarity">
    <text evidence="7">Belongs to the TonB-dependent receptor family.</text>
</comment>
<feature type="chain" id="PRO_5042940596" evidence="8">
    <location>
        <begin position="27"/>
        <end position="1077"/>
    </location>
</feature>
<evidence type="ECO:0000256" key="7">
    <source>
        <dbReference type="PROSITE-ProRule" id="PRU01360"/>
    </source>
</evidence>
<dbReference type="Proteomes" id="UP001319200">
    <property type="component" value="Unassembled WGS sequence"/>
</dbReference>
<gene>
    <name evidence="10" type="ORF">KK083_27505</name>
</gene>
<comment type="subcellular location">
    <subcellularLocation>
        <location evidence="1 7">Cell outer membrane</location>
        <topology evidence="1 7">Multi-pass membrane protein</topology>
    </subcellularLocation>
</comment>
<evidence type="ECO:0000256" key="1">
    <source>
        <dbReference type="ARBA" id="ARBA00004571"/>
    </source>
</evidence>
<keyword evidence="2 7" id="KW-0813">Transport</keyword>
<keyword evidence="3 7" id="KW-1134">Transmembrane beta strand</keyword>
<dbReference type="Gene3D" id="2.60.40.1120">
    <property type="entry name" value="Carboxypeptidase-like, regulatory domain"/>
    <property type="match status" value="1"/>
</dbReference>
<keyword evidence="6 7" id="KW-0998">Cell outer membrane</keyword>
<dbReference type="RefSeq" id="WP_254169355.1">
    <property type="nucleotide sequence ID" value="NZ_JAHESF010000045.1"/>
</dbReference>
<dbReference type="Pfam" id="PF07715">
    <property type="entry name" value="Plug"/>
    <property type="match status" value="1"/>
</dbReference>
<dbReference type="InterPro" id="IPR023997">
    <property type="entry name" value="TonB-dep_OMP_SusC/RagA_CS"/>
</dbReference>
<keyword evidence="4 7" id="KW-0812">Transmembrane</keyword>
<keyword evidence="8" id="KW-0732">Signal</keyword>
<protein>
    <submittedName>
        <fullName evidence="10">SusC/RagA family TonB-linked outer membrane protein</fullName>
    </submittedName>
</protein>
<evidence type="ECO:0000256" key="6">
    <source>
        <dbReference type="ARBA" id="ARBA00023237"/>
    </source>
</evidence>
<evidence type="ECO:0000256" key="4">
    <source>
        <dbReference type="ARBA" id="ARBA00022692"/>
    </source>
</evidence>
<dbReference type="InterPro" id="IPR039426">
    <property type="entry name" value="TonB-dep_rcpt-like"/>
</dbReference>
<feature type="domain" description="TonB-dependent receptor plug" evidence="9">
    <location>
        <begin position="118"/>
        <end position="222"/>
    </location>
</feature>
<dbReference type="Gene3D" id="2.40.170.20">
    <property type="entry name" value="TonB-dependent receptor, beta-barrel domain"/>
    <property type="match status" value="1"/>
</dbReference>
<sequence>MKNIYRNWMRLSLAVFMTAFTAALYAQSTVSGTITDETGAALPGVSLLVKGTSTGTSTDNDGKYSISVPSDATLVISFIGYATQEVAVGSRSTIDVVLLPDVTALQEVVVTGYTTENRREVTGAVSTLKTRELVAVPSGNIEQQLQGRVPGVTVITNGQPGTTSVVRIRGFGGFGGNDPLVIVDGVPTTNTNYLSPNDIETTTVLKDAASASIYGARAANGVIVYTTKKGTKGGDGKLKISYDGVFGFTDPGKVDNILNPQETADWTWKAIRNTAFQLGETPKFDHPQYGKGETPVLPDYLAVGPKSGVVGSVDLAAEKAKYNVDLSKGAVYQVIKANKAGTNWWDAITTPGMTNRHSLSFAGGGDRSAFYASLSMQDQDGYFIHQNFKRYATRINSAFDVSNSVRVGENIQLTYLQIRGLMGGEGGRGASNDENDVLSAFRMPSIIPIYDEYGGYAGTAAKGFNNPRNPVASRDRAANNGGYGLQAQGNIFVEVDPVKNLTLRSSIGGGLFSSYTYTYNPPSYENSENNSSFTYSEFANQFSNWVFTNTANYKNKFDVHGIDLLAGVEALNTGRGRNINGSGLNPFNTDPNYINLNNTQSSGRVLNSGYGLGTNFFSVFGRLQYNYNEKYMINALIRRDGASRFGANNRYGIFPAFSAAWRISEEDFMSGLSFISDLKLRGGWGQMGNSNNVDPNNQYNLFAQSLGLSAYDIAGSNSGVTGGIYRSRIGNPNAKWETSETTNFGFDGSFLDGKLDVVFDWWQKDTRDLLYTLETPAVVGPLASDPAVNIAEMRNTGIDLEITSRGTVAGITFEARASGSFLHNEIKSLAPGVTYFDAGGTRNGNAIRNQIGRPISSFFGYKVLGLFQTQDEVNNAPAQDGKGLGRFRFADINGDNVVNADDRVYLGDPVPDFNGGINLKLNYKNFELETFLAVFLGVENYNFSKWFTDFYPSFTGAAIGNNVKNSWTPERGGNTVPIFENISNFSTNTQHNSYYVENGNYARLTNLQISYIFPSNALSRYGFERAKIYIQGTNLFTFSGYSGLDPGVAGTADTTLGLDIGTPPVAKGYNIGLSLGF</sequence>
<feature type="signal peptide" evidence="8">
    <location>
        <begin position="1"/>
        <end position="26"/>
    </location>
</feature>
<dbReference type="Gene3D" id="2.170.130.10">
    <property type="entry name" value="TonB-dependent receptor, plug domain"/>
    <property type="match status" value="1"/>
</dbReference>
<dbReference type="InterPro" id="IPR008969">
    <property type="entry name" value="CarboxyPept-like_regulatory"/>
</dbReference>
<keyword evidence="11" id="KW-1185">Reference proteome</keyword>
<evidence type="ECO:0000259" key="9">
    <source>
        <dbReference type="Pfam" id="PF07715"/>
    </source>
</evidence>
<dbReference type="SUPFAM" id="SSF49464">
    <property type="entry name" value="Carboxypeptidase regulatory domain-like"/>
    <property type="match status" value="1"/>
</dbReference>
<reference evidence="10 11" key="1">
    <citation type="submission" date="2021-05" db="EMBL/GenBank/DDBJ databases">
        <title>A Polyphasic approach of four new species of the genus Ohtaekwangia: Ohtaekwangia histidinii sp. nov., Ohtaekwangia cretensis sp. nov., Ohtaekwangia indiensis sp. nov., Ohtaekwangia reichenbachii sp. nov. from diverse environment.</title>
        <authorList>
            <person name="Octaviana S."/>
        </authorList>
    </citation>
    <scope>NUCLEOTIDE SEQUENCE [LARGE SCALE GENOMIC DNA]</scope>
    <source>
        <strain evidence="10 11">PWU4</strain>
    </source>
</reference>
<dbReference type="AlphaFoldDB" id="A0AAP2DT12"/>
<dbReference type="EMBL" id="JAHESF010000045">
    <property type="protein sequence ID" value="MBT1700667.1"/>
    <property type="molecule type" value="Genomic_DNA"/>
</dbReference>
<dbReference type="InterPro" id="IPR012910">
    <property type="entry name" value="Plug_dom"/>
</dbReference>
<dbReference type="FunFam" id="2.60.40.1120:FF:000003">
    <property type="entry name" value="Outer membrane protein Omp121"/>
    <property type="match status" value="1"/>
</dbReference>
<dbReference type="Pfam" id="PF13715">
    <property type="entry name" value="CarbopepD_reg_2"/>
    <property type="match status" value="1"/>
</dbReference>
<organism evidence="10 11">
    <name type="scientific">Chryseosolibacter histidini</name>
    <dbReference type="NCBI Taxonomy" id="2782349"/>
    <lineage>
        <taxon>Bacteria</taxon>
        <taxon>Pseudomonadati</taxon>
        <taxon>Bacteroidota</taxon>
        <taxon>Cytophagia</taxon>
        <taxon>Cytophagales</taxon>
        <taxon>Chryseotaleaceae</taxon>
        <taxon>Chryseosolibacter</taxon>
    </lineage>
</organism>
<comment type="caution">
    <text evidence="10">The sequence shown here is derived from an EMBL/GenBank/DDBJ whole genome shotgun (WGS) entry which is preliminary data.</text>
</comment>
<name>A0AAP2DT12_9BACT</name>
<evidence type="ECO:0000313" key="10">
    <source>
        <dbReference type="EMBL" id="MBT1700667.1"/>
    </source>
</evidence>
<proteinExistence type="inferred from homology"/>
<evidence type="ECO:0000256" key="8">
    <source>
        <dbReference type="SAM" id="SignalP"/>
    </source>
</evidence>
<dbReference type="GO" id="GO:0009279">
    <property type="term" value="C:cell outer membrane"/>
    <property type="evidence" value="ECO:0007669"/>
    <property type="project" value="UniProtKB-SubCell"/>
</dbReference>
<dbReference type="InterPro" id="IPR037066">
    <property type="entry name" value="Plug_dom_sf"/>
</dbReference>
<dbReference type="InterPro" id="IPR023996">
    <property type="entry name" value="TonB-dep_OMP_SusC/RagA"/>
</dbReference>
<dbReference type="SUPFAM" id="SSF56935">
    <property type="entry name" value="Porins"/>
    <property type="match status" value="1"/>
</dbReference>
<accession>A0AAP2DT12</accession>
<dbReference type="NCBIfam" id="TIGR04056">
    <property type="entry name" value="OMP_RagA_SusC"/>
    <property type="match status" value="1"/>
</dbReference>
<dbReference type="NCBIfam" id="TIGR04057">
    <property type="entry name" value="SusC_RagA_signa"/>
    <property type="match status" value="1"/>
</dbReference>